<keyword evidence="2" id="KW-1185">Reference proteome</keyword>
<dbReference type="Proteomes" id="UP000013307">
    <property type="component" value="Chromosome"/>
</dbReference>
<dbReference type="GeneID" id="54768341"/>
<protein>
    <submittedName>
        <fullName evidence="1">Uncharacterized protein</fullName>
    </submittedName>
</protein>
<dbReference type="AlphaFoldDB" id="N0BMZ1"/>
<reference evidence="1 2" key="1">
    <citation type="journal article" date="2013" name="Genome Announc.">
        <title>Complete Genome Sequence of the Thermophilic and Facultatively Chemolithoautotrophic Sulfate Reducer Archaeoglobus sulfaticallidus Strain PM70-1T.</title>
        <authorList>
            <person name="Stokke R."/>
            <person name="Hocking W.P."/>
            <person name="Steinsbu B.O."/>
            <person name="Steen I.H."/>
        </authorList>
    </citation>
    <scope>NUCLEOTIDE SEQUENCE [LARGE SCALE GENOMIC DNA]</scope>
    <source>
        <strain evidence="1">PM70-1</strain>
    </source>
</reference>
<dbReference type="KEGG" id="ast:Asulf_01678"/>
<dbReference type="HOGENOM" id="CLU_3093913_0_0_2"/>
<evidence type="ECO:0000313" key="1">
    <source>
        <dbReference type="EMBL" id="AGK61650.1"/>
    </source>
</evidence>
<dbReference type="EMBL" id="CP005290">
    <property type="protein sequence ID" value="AGK61650.1"/>
    <property type="molecule type" value="Genomic_DNA"/>
</dbReference>
<dbReference type="RefSeq" id="WP_015591248.1">
    <property type="nucleotide sequence ID" value="NC_021169.1"/>
</dbReference>
<accession>N0BMZ1</accession>
<gene>
    <name evidence="1" type="ORF">Asulf_01678</name>
</gene>
<organism evidence="1 2">
    <name type="scientific">Archaeoglobus sulfaticallidus PM70-1</name>
    <dbReference type="NCBI Taxonomy" id="387631"/>
    <lineage>
        <taxon>Archaea</taxon>
        <taxon>Methanobacteriati</taxon>
        <taxon>Methanobacteriota</taxon>
        <taxon>Archaeoglobi</taxon>
        <taxon>Archaeoglobales</taxon>
        <taxon>Archaeoglobaceae</taxon>
        <taxon>Archaeoglobus</taxon>
    </lineage>
</organism>
<sequence length="51" mass="5948">MTEEEFFIVGIEFAKVTSQKVMHDIAAMKTYKHIDDRLNLHMALRSLELVP</sequence>
<proteinExistence type="predicted"/>
<name>N0BMZ1_9EURY</name>
<evidence type="ECO:0000313" key="2">
    <source>
        <dbReference type="Proteomes" id="UP000013307"/>
    </source>
</evidence>